<keyword evidence="9 24" id="KW-0808">Transferase</keyword>
<dbReference type="Pfam" id="PF00338">
    <property type="entry name" value="Ribosomal_S10"/>
    <property type="match status" value="1"/>
</dbReference>
<dbReference type="InterPro" id="IPR005729">
    <property type="entry name" value="Ribosomal_uS10_euk/arc"/>
</dbReference>
<comment type="cofactor">
    <cofactor evidence="2">
        <name>Mg(2+)</name>
        <dbReference type="ChEBI" id="CHEBI:18420"/>
    </cofactor>
</comment>
<keyword evidence="11" id="KW-0479">Metal-binding</keyword>
<keyword evidence="13" id="KW-0689">Ribosomal protein</keyword>
<dbReference type="PANTHER" id="PTHR13872:SF1">
    <property type="entry name" value="DOLICHYL-DIPHOSPHOOLIGOSACCHARIDE--PROTEIN GLYCOSYLTRANSFERASE SUBUNIT STT3B"/>
    <property type="match status" value="1"/>
</dbReference>
<dbReference type="InterPro" id="IPR048999">
    <property type="entry name" value="STT3-PglB_core"/>
</dbReference>
<protein>
    <recommendedName>
        <fullName evidence="18">Small ribosomal subunit protein uS10</fullName>
        <ecNumber evidence="7">2.4.99.18</ecNumber>
    </recommendedName>
</protein>
<dbReference type="InterPro" id="IPR003674">
    <property type="entry name" value="Oligo_trans_STT3"/>
</dbReference>
<dbReference type="Gene3D" id="3.30.70.600">
    <property type="entry name" value="Ribosomal protein S10 domain"/>
    <property type="match status" value="1"/>
</dbReference>
<evidence type="ECO:0000256" key="11">
    <source>
        <dbReference type="ARBA" id="ARBA00022723"/>
    </source>
</evidence>
<feature type="compositionally biased region" description="Low complexity" evidence="20">
    <location>
        <begin position="1008"/>
        <end position="1018"/>
    </location>
</feature>
<comment type="pathway">
    <text evidence="4">Protein modification; protein glycosylation.</text>
</comment>
<feature type="region of interest" description="Disordered" evidence="20">
    <location>
        <begin position="1008"/>
        <end position="1044"/>
    </location>
</feature>
<evidence type="ECO:0000256" key="19">
    <source>
        <dbReference type="ARBA" id="ARBA00048829"/>
    </source>
</evidence>
<dbReference type="SMART" id="SM01403">
    <property type="entry name" value="Ribosomal_S10"/>
    <property type="match status" value="1"/>
</dbReference>
<dbReference type="GO" id="GO:0012505">
    <property type="term" value="C:endomembrane system"/>
    <property type="evidence" value="ECO:0007669"/>
    <property type="project" value="UniProtKB-SubCell"/>
</dbReference>
<feature type="domain" description="Small ribosomal subunit protein uS10" evidence="23">
    <location>
        <begin position="626"/>
        <end position="720"/>
    </location>
</feature>
<comment type="subcellular location">
    <subcellularLocation>
        <location evidence="3">Endomembrane system</location>
        <topology evidence="3">Multi-pass membrane protein</topology>
    </subcellularLocation>
</comment>
<reference evidence="24 25" key="1">
    <citation type="submission" date="2020-04" db="EMBL/GenBank/DDBJ databases">
        <title>Perkinsus olseni comparative genomics.</title>
        <authorList>
            <person name="Bogema D.R."/>
        </authorList>
    </citation>
    <scope>NUCLEOTIDE SEQUENCE [LARGE SCALE GENOMIC DNA]</scope>
    <source>
        <strain evidence="24 25">ATCC PRA-207</strain>
    </source>
</reference>
<dbReference type="GO" id="GO:0003735">
    <property type="term" value="F:structural constituent of ribosome"/>
    <property type="evidence" value="ECO:0007669"/>
    <property type="project" value="InterPro"/>
</dbReference>
<feature type="transmembrane region" description="Helical" evidence="21">
    <location>
        <begin position="151"/>
        <end position="169"/>
    </location>
</feature>
<feature type="compositionally biased region" description="Basic and acidic residues" evidence="20">
    <location>
        <begin position="871"/>
        <end position="884"/>
    </location>
</feature>
<dbReference type="HAMAP" id="MF_00508">
    <property type="entry name" value="Ribosomal_uS10"/>
    <property type="match status" value="1"/>
</dbReference>
<comment type="similarity">
    <text evidence="5">Belongs to the universal ribosomal protein uS10 family.</text>
</comment>
<feature type="transmembrane region" description="Helical" evidence="21">
    <location>
        <begin position="53"/>
        <end position="86"/>
    </location>
</feature>
<evidence type="ECO:0000256" key="9">
    <source>
        <dbReference type="ARBA" id="ARBA00022679"/>
    </source>
</evidence>
<comment type="similarity">
    <text evidence="6">Belongs to the STT3 family.</text>
</comment>
<feature type="region of interest" description="Disordered" evidence="20">
    <location>
        <begin position="871"/>
        <end position="900"/>
    </location>
</feature>
<feature type="chain" id="PRO_5029802794" description="Small ribosomal subunit protein uS10" evidence="22">
    <location>
        <begin position="23"/>
        <end position="1184"/>
    </location>
</feature>
<dbReference type="GO" id="GO:0015935">
    <property type="term" value="C:small ribosomal subunit"/>
    <property type="evidence" value="ECO:0007669"/>
    <property type="project" value="InterPro"/>
</dbReference>
<keyword evidence="22" id="KW-0732">Signal</keyword>
<evidence type="ECO:0000256" key="21">
    <source>
        <dbReference type="SAM" id="Phobius"/>
    </source>
</evidence>
<feature type="transmembrane region" description="Helical" evidence="21">
    <location>
        <begin position="268"/>
        <end position="286"/>
    </location>
</feature>
<keyword evidence="17" id="KW-0687">Ribonucleoprotein</keyword>
<keyword evidence="10 21" id="KW-0812">Transmembrane</keyword>
<feature type="transmembrane region" description="Helical" evidence="21">
    <location>
        <begin position="181"/>
        <end position="202"/>
    </location>
</feature>
<dbReference type="Gene3D" id="3.40.50.12610">
    <property type="match status" value="1"/>
</dbReference>
<comment type="cofactor">
    <cofactor evidence="1">
        <name>Mn(2+)</name>
        <dbReference type="ChEBI" id="CHEBI:29035"/>
    </cofactor>
</comment>
<feature type="transmembrane region" description="Helical" evidence="21">
    <location>
        <begin position="27"/>
        <end position="46"/>
    </location>
</feature>
<keyword evidence="12" id="KW-0460">Magnesium</keyword>
<dbReference type="Pfam" id="PF02516">
    <property type="entry name" value="STT3"/>
    <property type="match status" value="1"/>
</dbReference>
<evidence type="ECO:0000256" key="3">
    <source>
        <dbReference type="ARBA" id="ARBA00004127"/>
    </source>
</evidence>
<dbReference type="UniPathway" id="UPA00378"/>
<evidence type="ECO:0000313" key="25">
    <source>
        <dbReference type="Proteomes" id="UP000553632"/>
    </source>
</evidence>
<evidence type="ECO:0000256" key="7">
    <source>
        <dbReference type="ARBA" id="ARBA00012605"/>
    </source>
</evidence>
<evidence type="ECO:0000256" key="13">
    <source>
        <dbReference type="ARBA" id="ARBA00022980"/>
    </source>
</evidence>
<evidence type="ECO:0000256" key="15">
    <source>
        <dbReference type="ARBA" id="ARBA00023136"/>
    </source>
</evidence>
<feature type="non-terminal residue" evidence="24">
    <location>
        <position position="1"/>
    </location>
</feature>
<keyword evidence="15 21" id="KW-0472">Membrane</keyword>
<dbReference type="Proteomes" id="UP000553632">
    <property type="component" value="Unassembled WGS sequence"/>
</dbReference>
<keyword evidence="14 21" id="KW-1133">Transmembrane helix</keyword>
<evidence type="ECO:0000256" key="22">
    <source>
        <dbReference type="SAM" id="SignalP"/>
    </source>
</evidence>
<dbReference type="Pfam" id="PF21436">
    <property type="entry name" value="STT3-PglB_core"/>
    <property type="match status" value="1"/>
</dbReference>
<dbReference type="AlphaFoldDB" id="A0A7J6SI50"/>
<keyword evidence="8" id="KW-0328">Glycosyltransferase</keyword>
<dbReference type="EC" id="2.4.99.18" evidence="7"/>
<dbReference type="GO" id="GO:0046872">
    <property type="term" value="F:metal ion binding"/>
    <property type="evidence" value="ECO:0007669"/>
    <property type="project" value="UniProtKB-KW"/>
</dbReference>
<dbReference type="InterPro" id="IPR001848">
    <property type="entry name" value="Ribosomal_uS10"/>
</dbReference>
<keyword evidence="25" id="KW-1185">Reference proteome</keyword>
<dbReference type="InterPro" id="IPR027486">
    <property type="entry name" value="Ribosomal_uS10_dom"/>
</dbReference>
<dbReference type="InterPro" id="IPR048307">
    <property type="entry name" value="STT3_N"/>
</dbReference>
<evidence type="ECO:0000256" key="8">
    <source>
        <dbReference type="ARBA" id="ARBA00022676"/>
    </source>
</evidence>
<evidence type="ECO:0000256" key="2">
    <source>
        <dbReference type="ARBA" id="ARBA00001946"/>
    </source>
</evidence>
<evidence type="ECO:0000256" key="12">
    <source>
        <dbReference type="ARBA" id="ARBA00022842"/>
    </source>
</evidence>
<dbReference type="FunFam" id="3.30.70.600:FF:000004">
    <property type="entry name" value="30S ribosomal protein S10"/>
    <property type="match status" value="1"/>
</dbReference>
<dbReference type="EMBL" id="JABANO010018219">
    <property type="protein sequence ID" value="KAF4732192.1"/>
    <property type="molecule type" value="Genomic_DNA"/>
</dbReference>
<evidence type="ECO:0000256" key="4">
    <source>
        <dbReference type="ARBA" id="ARBA00004922"/>
    </source>
</evidence>
<feature type="transmembrane region" description="Helical" evidence="21">
    <location>
        <begin position="92"/>
        <end position="113"/>
    </location>
</feature>
<accession>A0A7J6SI50</accession>
<evidence type="ECO:0000256" key="14">
    <source>
        <dbReference type="ARBA" id="ARBA00022989"/>
    </source>
</evidence>
<dbReference type="PRINTS" id="PR00971">
    <property type="entry name" value="RIBOSOMALS10"/>
</dbReference>
<dbReference type="GO" id="GO:0006412">
    <property type="term" value="P:translation"/>
    <property type="evidence" value="ECO:0007669"/>
    <property type="project" value="InterPro"/>
</dbReference>
<dbReference type="GO" id="GO:0004579">
    <property type="term" value="F:dolichyl-diphosphooligosaccharide-protein glycotransferase activity"/>
    <property type="evidence" value="ECO:0007669"/>
    <property type="project" value="UniProtKB-EC"/>
</dbReference>
<gene>
    <name evidence="24" type="primary">STT3_2</name>
    <name evidence="24" type="ORF">FOZ63_015998</name>
</gene>
<feature type="transmembrane region" description="Helical" evidence="21">
    <location>
        <begin position="292"/>
        <end position="314"/>
    </location>
</feature>
<dbReference type="PANTHER" id="PTHR13872">
    <property type="entry name" value="DOLICHYL-DIPHOSPHOOLIGOSACCHARIDE--PROTEIN GLYCOSYLTRANSFERASE SUBUNIT"/>
    <property type="match status" value="1"/>
</dbReference>
<feature type="signal peptide" evidence="22">
    <location>
        <begin position="1"/>
        <end position="22"/>
    </location>
</feature>
<dbReference type="GO" id="GO:0016020">
    <property type="term" value="C:membrane"/>
    <property type="evidence" value="ECO:0007669"/>
    <property type="project" value="InterPro"/>
</dbReference>
<evidence type="ECO:0000259" key="23">
    <source>
        <dbReference type="SMART" id="SM01403"/>
    </source>
</evidence>
<dbReference type="InterPro" id="IPR036838">
    <property type="entry name" value="Ribosomal_uS10_dom_sf"/>
</dbReference>
<keyword evidence="16" id="KW-0464">Manganese</keyword>
<proteinExistence type="inferred from homology"/>
<comment type="catalytic activity">
    <reaction evidence="19">
        <text>a di-trans,poly-cis-dolichyl diphosphooligosaccharide + L-asparaginyl-[protein] = N(4)-(oligosaccharide-(1-&gt;4)-N-acetyl-beta-D-glucosaminyl-(1-&gt;4)-N-acetyl-beta-D-glucosaminyl)-L-asparaginyl-[protein] + a di-trans,poly-cis-dolichyl diphosphate + H(+)</text>
        <dbReference type="Rhea" id="RHEA:22980"/>
        <dbReference type="Rhea" id="RHEA-COMP:12804"/>
        <dbReference type="Rhea" id="RHEA-COMP:12805"/>
        <dbReference type="Rhea" id="RHEA-COMP:19506"/>
        <dbReference type="Rhea" id="RHEA-COMP:19509"/>
        <dbReference type="ChEBI" id="CHEBI:15378"/>
        <dbReference type="ChEBI" id="CHEBI:50347"/>
        <dbReference type="ChEBI" id="CHEBI:57497"/>
        <dbReference type="ChEBI" id="CHEBI:57570"/>
        <dbReference type="ChEBI" id="CHEBI:132529"/>
        <dbReference type="EC" id="2.4.99.18"/>
    </reaction>
</comment>
<name>A0A7J6SI50_PEROL</name>
<evidence type="ECO:0000313" key="24">
    <source>
        <dbReference type="EMBL" id="KAF4732192.1"/>
    </source>
</evidence>
<evidence type="ECO:0000256" key="18">
    <source>
        <dbReference type="ARBA" id="ARBA00035162"/>
    </source>
</evidence>
<evidence type="ECO:0000256" key="5">
    <source>
        <dbReference type="ARBA" id="ARBA00007102"/>
    </source>
</evidence>
<evidence type="ECO:0000256" key="1">
    <source>
        <dbReference type="ARBA" id="ARBA00001936"/>
    </source>
</evidence>
<dbReference type="SUPFAM" id="SSF54999">
    <property type="entry name" value="Ribosomal protein S10"/>
    <property type="match status" value="1"/>
</dbReference>
<evidence type="ECO:0000256" key="10">
    <source>
        <dbReference type="ARBA" id="ARBA00022692"/>
    </source>
</evidence>
<evidence type="ECO:0000256" key="16">
    <source>
        <dbReference type="ARBA" id="ARBA00023211"/>
    </source>
</evidence>
<evidence type="ECO:0000256" key="20">
    <source>
        <dbReference type="SAM" id="MobiDB-lite"/>
    </source>
</evidence>
<feature type="transmembrane region" description="Helical" evidence="21">
    <location>
        <begin position="120"/>
        <end position="139"/>
    </location>
</feature>
<organism evidence="24 25">
    <name type="scientific">Perkinsus olseni</name>
    <name type="common">Perkinsus atlanticus</name>
    <dbReference type="NCBI Taxonomy" id="32597"/>
    <lineage>
        <taxon>Eukaryota</taxon>
        <taxon>Sar</taxon>
        <taxon>Alveolata</taxon>
        <taxon>Perkinsozoa</taxon>
        <taxon>Perkinsea</taxon>
        <taxon>Perkinsida</taxon>
        <taxon>Perkinsidae</taxon>
        <taxon>Perkinsus</taxon>
    </lineage>
</organism>
<sequence length="1184" mass="131957">MAPVFSAFTAIAAFLLTKEVTGRPEAGLFSALFLGICPSYLSRSVAGSYDNEAVAIFALTNTFYVFVKAVNTGSMLWSMLAAVAYFYMVASWGGYVFITNTVSIYVFALLVLGKFNKRHYVAYTVFYIIGTMFCLNIPFVNFQAITSSEHMASHGMFLVSSVYMLVGYLRKVLPEGAFAVMGKLMVAATALGFLGLFVYLTLTGKTAWSGRSMTLLDPTYASKYIPIIASVSEHQPTSWSNYVMDLHCLPFLAPIGMYYCMRRLSDGSLFLGVYGILAVYFSGVMIRLLLVLAPAASCLAGVGASVVASSVMPYMRAFNDRVEGPGAKKGTKLPYMPRFVALAILGVLGYQCTNYIKHCVFTSSMAYSSPSIVMSYQLRDGSRLIQDDFREAYYWLRMNTPQDSKILSWWDYGYQITVMGNRTVLVDNNTWNNTHIATVGLVLASTEENALPILRRLDVDYVLVLYGGVSQYSGDDINKFLWPIRIGAGVYPNLVQESDFIGPNGYRVDQAATPRMKSSVMYKLCYHRAAEVSRGYDAARGQQIGVPNVKPKYFDEVFTSENWIVRIYKVKDPANRGAKAKAKGNVKRGYQSRFADDVDALFMASPKSAQKGLEEVPVEEPLHHIRITLTSRNVKALEKVCSELMAGAHENELTVAGPVRMPTKVLKITTRKSPNGEGTNTWDRFEMRIHKRFIDLQATPKVVKDITSIFIEPGVDVELAATTFVMTGEIVAGAQARIRNLNHQRNAWLNGRIGLVDEVQDDGYVVFTLKELHPHRGSLPEGEPQRIRLHSRNLELMGPQTESTASSAGDTEIHQGCKARITGLVRHSEYNGVQCTVEKWHMDNERWIVRLQGSTDKRVLVRERNLQLVEGHKDHEKSAVDSKPPKPQFWKESVSDPSDPRSLIGRYVRRTFSGTPVYGKVLRWYHYDAIESAVSYTLGTGLDWDSSFAMRTVRASIAPSVLYDVSSSGARPRTLPSRIAGLPIARLEVTPQGAYGILHGDSLLNTLSPSSSSSSSASGEETTTTRKRRLRSPPIARPKVLRKLSTTERVPRAGQWVDRDDLPAKSVYDLVSDGPIDRPLLLYNPLFIKHNGGAQDKHGRWVRSIKRVLQTRKRYIVPDCKDSLWDSCAWADSVSSAVTISDVLVTNVHSKRYLLDLVSLDNYLQQQVELKDKPLEEIPDSELP</sequence>
<dbReference type="NCBIfam" id="TIGR01046">
    <property type="entry name" value="uS10_euk_arch"/>
    <property type="match status" value="1"/>
</dbReference>
<evidence type="ECO:0000256" key="17">
    <source>
        <dbReference type="ARBA" id="ARBA00023274"/>
    </source>
</evidence>
<comment type="caution">
    <text evidence="24">The sequence shown here is derived from an EMBL/GenBank/DDBJ whole genome shotgun (WGS) entry which is preliminary data.</text>
</comment>
<evidence type="ECO:0000256" key="6">
    <source>
        <dbReference type="ARBA" id="ARBA00010810"/>
    </source>
</evidence>